<dbReference type="SUPFAM" id="SSF51735">
    <property type="entry name" value="NAD(P)-binding Rossmann-fold domains"/>
    <property type="match status" value="1"/>
</dbReference>
<name>A0A5B7IU08_PORTR</name>
<evidence type="ECO:0000313" key="3">
    <source>
        <dbReference type="Proteomes" id="UP000324222"/>
    </source>
</evidence>
<sequence length="134" mass="14648">MRVWEAAAMMLGFIVLNLKAMVLLGLDLFRLLVPPEEKNLAGELVLLILLFSCGRAHHTQVTGAGQNLGRELAVQLSRLGAKLILLDINEVGVESSLLHSLPSRNISPIFPIPSVLLYSSKKTLVSQNVMDVFC</sequence>
<dbReference type="AlphaFoldDB" id="A0A5B7IU08"/>
<comment type="caution">
    <text evidence="2">The sequence shown here is derived from an EMBL/GenBank/DDBJ whole genome shotgun (WGS) entry which is preliminary data.</text>
</comment>
<dbReference type="Proteomes" id="UP000324222">
    <property type="component" value="Unassembled WGS sequence"/>
</dbReference>
<evidence type="ECO:0000313" key="2">
    <source>
        <dbReference type="EMBL" id="MPC84937.1"/>
    </source>
</evidence>
<dbReference type="OrthoDB" id="10253736at2759"/>
<dbReference type="EMBL" id="VSRR010066865">
    <property type="protein sequence ID" value="MPC84937.1"/>
    <property type="molecule type" value="Genomic_DNA"/>
</dbReference>
<keyword evidence="3" id="KW-1185">Reference proteome</keyword>
<keyword evidence="1" id="KW-0812">Transmembrane</keyword>
<keyword evidence="1" id="KW-0472">Membrane</keyword>
<feature type="transmembrane region" description="Helical" evidence="1">
    <location>
        <begin position="6"/>
        <end position="29"/>
    </location>
</feature>
<keyword evidence="1" id="KW-1133">Transmembrane helix</keyword>
<evidence type="ECO:0000256" key="1">
    <source>
        <dbReference type="SAM" id="Phobius"/>
    </source>
</evidence>
<gene>
    <name evidence="2" type="primary">SDR16C5</name>
    <name evidence="2" type="ORF">E2C01_079691</name>
</gene>
<accession>A0A5B7IU08</accession>
<proteinExistence type="predicted"/>
<dbReference type="Gene3D" id="3.40.50.720">
    <property type="entry name" value="NAD(P)-binding Rossmann-like Domain"/>
    <property type="match status" value="1"/>
</dbReference>
<protein>
    <submittedName>
        <fullName evidence="2">Epidermal retinol dehydrogenase 2</fullName>
    </submittedName>
</protein>
<dbReference type="InterPro" id="IPR036291">
    <property type="entry name" value="NAD(P)-bd_dom_sf"/>
</dbReference>
<reference evidence="2 3" key="1">
    <citation type="submission" date="2019-05" db="EMBL/GenBank/DDBJ databases">
        <title>Another draft genome of Portunus trituberculatus and its Hox gene families provides insights of decapod evolution.</title>
        <authorList>
            <person name="Jeong J.-H."/>
            <person name="Song I."/>
            <person name="Kim S."/>
            <person name="Choi T."/>
            <person name="Kim D."/>
            <person name="Ryu S."/>
            <person name="Kim W."/>
        </authorList>
    </citation>
    <scope>NUCLEOTIDE SEQUENCE [LARGE SCALE GENOMIC DNA]</scope>
    <source>
        <tissue evidence="2">Muscle</tissue>
    </source>
</reference>
<organism evidence="2 3">
    <name type="scientific">Portunus trituberculatus</name>
    <name type="common">Swimming crab</name>
    <name type="synonym">Neptunus trituberculatus</name>
    <dbReference type="NCBI Taxonomy" id="210409"/>
    <lineage>
        <taxon>Eukaryota</taxon>
        <taxon>Metazoa</taxon>
        <taxon>Ecdysozoa</taxon>
        <taxon>Arthropoda</taxon>
        <taxon>Crustacea</taxon>
        <taxon>Multicrustacea</taxon>
        <taxon>Malacostraca</taxon>
        <taxon>Eumalacostraca</taxon>
        <taxon>Eucarida</taxon>
        <taxon>Decapoda</taxon>
        <taxon>Pleocyemata</taxon>
        <taxon>Brachyura</taxon>
        <taxon>Eubrachyura</taxon>
        <taxon>Portunoidea</taxon>
        <taxon>Portunidae</taxon>
        <taxon>Portuninae</taxon>
        <taxon>Portunus</taxon>
    </lineage>
</organism>